<dbReference type="AlphaFoldDB" id="A0A0P7KKC4"/>
<dbReference type="InterPro" id="IPR027417">
    <property type="entry name" value="P-loop_NTPase"/>
</dbReference>
<dbReference type="InterPro" id="IPR051396">
    <property type="entry name" value="Bact_Antivir_Def_Nuclease"/>
</dbReference>
<dbReference type="Gene3D" id="3.40.50.300">
    <property type="entry name" value="P-loop containing nucleotide triphosphate hydrolases"/>
    <property type="match status" value="1"/>
</dbReference>
<reference evidence="3 4" key="1">
    <citation type="submission" date="2015-09" db="EMBL/GenBank/DDBJ databases">
        <title>Draft genome sequence of Aliiroseovarius crassostreae CV919-312TSm, the causative agent of Roseovarius Oyster Disease (formerly Juvenile Oyster Disease).</title>
        <authorList>
            <person name="Kessner L."/>
            <person name="Spinard E."/>
            <person name="Nelson D."/>
        </authorList>
    </citation>
    <scope>NUCLEOTIDE SEQUENCE [LARGE SCALE GENOMIC DNA]</scope>
    <source>
        <strain evidence="3 4">CV919-312</strain>
    </source>
</reference>
<comment type="caution">
    <text evidence="3">The sequence shown here is derived from an EMBL/GenBank/DDBJ whole genome shotgun (WGS) entry which is preliminary data.</text>
</comment>
<dbReference type="GO" id="GO:0005524">
    <property type="term" value="F:ATP binding"/>
    <property type="evidence" value="ECO:0007669"/>
    <property type="project" value="InterPro"/>
</dbReference>
<organism evidence="3 4">
    <name type="scientific">Aliiroseovarius crassostreae</name>
    <dbReference type="NCBI Taxonomy" id="154981"/>
    <lineage>
        <taxon>Bacteria</taxon>
        <taxon>Pseudomonadati</taxon>
        <taxon>Pseudomonadota</taxon>
        <taxon>Alphaproteobacteria</taxon>
        <taxon>Rhodobacterales</taxon>
        <taxon>Paracoccaceae</taxon>
        <taxon>Aliiroseovarius</taxon>
    </lineage>
</organism>
<name>A0A0P7KKC4_9RHOB</name>
<dbReference type="CDD" id="cd00267">
    <property type="entry name" value="ABC_ATPase"/>
    <property type="match status" value="1"/>
</dbReference>
<dbReference type="Pfam" id="PF13304">
    <property type="entry name" value="AAA_21"/>
    <property type="match status" value="1"/>
</dbReference>
<dbReference type="GO" id="GO:0016887">
    <property type="term" value="F:ATP hydrolysis activity"/>
    <property type="evidence" value="ECO:0007669"/>
    <property type="project" value="InterPro"/>
</dbReference>
<dbReference type="InterPro" id="IPR003959">
    <property type="entry name" value="ATPase_AAA_core"/>
</dbReference>
<evidence type="ECO:0000256" key="1">
    <source>
        <dbReference type="SAM" id="MobiDB-lite"/>
    </source>
</evidence>
<sequence>MVQSARHSSVEPNNSDTGSTLSLNDATYIPSPSYKDAGNDGVFGNFKASPRMDVMLKATASNGDNETAKLWLKAARNEGLSVQVPSANAITSAIRDRDREFSTYIPGLAGIPLSEERRATSIVLRQAAAGDANTVLRNVLLLLKQAEDAAIAHDEAPLSELTERVSAAIRGTEFRILFDDQSDYTISAQFKTAGMTDWRPLELAGIGFLQTIQIFAYIVFFKPRLLLIDEPDSHLHPDAQGRLIREIASASEKHDCQVILTTHSPSVMRALPDQANVIWMKDGTRVGNSDAARQQMGWGLLDKELVLLTEDQDTDMLRLLLGQWPELERRIAIWPLSGCGNLPKGAVLNSLQALFGNVRTLVHRDGDMMLDIEKEHWRKNWGLKPEQSWITQGADIESYFVCPNYCAAVMGVDQAQLEDRVFKVLNATASADNNDFKKKRKAAKELYPDGDATPGHADAFNDLSAKGIGFVRKKAINKLRSLIQKAYGGNQEANIGKVIPKGIELAPDLKRAIEAALQ</sequence>
<accession>A0A0P7KKC4</accession>
<dbReference type="PANTHER" id="PTHR43581">
    <property type="entry name" value="ATP/GTP PHOSPHATASE"/>
    <property type="match status" value="1"/>
</dbReference>
<evidence type="ECO:0000313" key="3">
    <source>
        <dbReference type="EMBL" id="KPN64333.1"/>
    </source>
</evidence>
<gene>
    <name evidence="3" type="ORF">AKJ29_17035</name>
</gene>
<dbReference type="EMBL" id="LKBA01000004">
    <property type="protein sequence ID" value="KPN64333.1"/>
    <property type="molecule type" value="Genomic_DNA"/>
</dbReference>
<dbReference type="SUPFAM" id="SSF52540">
    <property type="entry name" value="P-loop containing nucleoside triphosphate hydrolases"/>
    <property type="match status" value="1"/>
</dbReference>
<protein>
    <recommendedName>
        <fullName evidence="2">ATPase AAA-type core domain-containing protein</fullName>
    </recommendedName>
</protein>
<dbReference type="Proteomes" id="UP000050471">
    <property type="component" value="Unassembled WGS sequence"/>
</dbReference>
<proteinExistence type="predicted"/>
<feature type="domain" description="ATPase AAA-type core" evidence="2">
    <location>
        <begin position="178"/>
        <end position="268"/>
    </location>
</feature>
<evidence type="ECO:0000313" key="4">
    <source>
        <dbReference type="Proteomes" id="UP000050471"/>
    </source>
</evidence>
<dbReference type="STRING" id="154981.AKJ29_17035"/>
<evidence type="ECO:0000259" key="2">
    <source>
        <dbReference type="Pfam" id="PF13304"/>
    </source>
</evidence>
<feature type="region of interest" description="Disordered" evidence="1">
    <location>
        <begin position="1"/>
        <end position="24"/>
    </location>
</feature>
<dbReference type="PANTHER" id="PTHR43581:SF4">
    <property type="entry name" value="ATP_GTP PHOSPHATASE"/>
    <property type="match status" value="1"/>
</dbReference>
<keyword evidence="4" id="KW-1185">Reference proteome</keyword>